<gene>
    <name evidence="5" type="ORF">E1269_12870</name>
</gene>
<dbReference type="RefSeq" id="WP_131895046.1">
    <property type="nucleotide sequence ID" value="NZ_SMKZ01000016.1"/>
</dbReference>
<comment type="similarity">
    <text evidence="2">Belongs to the bacterial solute-binding protein 2 family.</text>
</comment>
<keyword evidence="6" id="KW-1185">Reference proteome</keyword>
<comment type="subcellular location">
    <subcellularLocation>
        <location evidence="1">Cell envelope</location>
    </subcellularLocation>
</comment>
<dbReference type="Gene3D" id="3.40.50.2300">
    <property type="match status" value="2"/>
</dbReference>
<proteinExistence type="inferred from homology"/>
<dbReference type="InterPro" id="IPR026266">
    <property type="entry name" value="AraF"/>
</dbReference>
<dbReference type="PIRSF" id="PIRSF002816">
    <property type="entry name" value="AraF"/>
    <property type="match status" value="1"/>
</dbReference>
<dbReference type="Proteomes" id="UP000294739">
    <property type="component" value="Unassembled WGS sequence"/>
</dbReference>
<evidence type="ECO:0000313" key="6">
    <source>
        <dbReference type="Proteomes" id="UP000294739"/>
    </source>
</evidence>
<accession>A0A4R5DGM5</accession>
<dbReference type="GO" id="GO:0030288">
    <property type="term" value="C:outer membrane-bounded periplasmic space"/>
    <property type="evidence" value="ECO:0007669"/>
    <property type="project" value="TreeGrafter"/>
</dbReference>
<evidence type="ECO:0000259" key="4">
    <source>
        <dbReference type="Pfam" id="PF13407"/>
    </source>
</evidence>
<dbReference type="AlphaFoldDB" id="A0A4R5DGM5"/>
<comment type="caution">
    <text evidence="5">The sequence shown here is derived from an EMBL/GenBank/DDBJ whole genome shotgun (WGS) entry which is preliminary data.</text>
</comment>
<dbReference type="GO" id="GO:0030246">
    <property type="term" value="F:carbohydrate binding"/>
    <property type="evidence" value="ECO:0007669"/>
    <property type="project" value="TreeGrafter"/>
</dbReference>
<dbReference type="PROSITE" id="PS51257">
    <property type="entry name" value="PROKAR_LIPOPROTEIN"/>
    <property type="match status" value="1"/>
</dbReference>
<feature type="signal peptide" evidence="3">
    <location>
        <begin position="1"/>
        <end position="20"/>
    </location>
</feature>
<dbReference type="PANTHER" id="PTHR30036:SF7">
    <property type="entry name" value="ABC TRANSPORTER PERIPLASMIC-BINDING PROTEIN YPHF"/>
    <property type="match status" value="1"/>
</dbReference>
<organism evidence="5 6">
    <name type="scientific">Jiangella asiatica</name>
    <dbReference type="NCBI Taxonomy" id="2530372"/>
    <lineage>
        <taxon>Bacteria</taxon>
        <taxon>Bacillati</taxon>
        <taxon>Actinomycetota</taxon>
        <taxon>Actinomycetes</taxon>
        <taxon>Jiangellales</taxon>
        <taxon>Jiangellaceae</taxon>
        <taxon>Jiangella</taxon>
    </lineage>
</organism>
<dbReference type="PANTHER" id="PTHR30036">
    <property type="entry name" value="D-XYLOSE-BINDING PERIPLASMIC PROTEIN"/>
    <property type="match status" value="1"/>
</dbReference>
<evidence type="ECO:0000256" key="1">
    <source>
        <dbReference type="ARBA" id="ARBA00004196"/>
    </source>
</evidence>
<evidence type="ECO:0000256" key="2">
    <source>
        <dbReference type="ARBA" id="ARBA00007639"/>
    </source>
</evidence>
<dbReference type="OrthoDB" id="7833812at2"/>
<feature type="chain" id="PRO_5039411078" description="Periplasmic binding protein domain-containing protein" evidence="3">
    <location>
        <begin position="21"/>
        <end position="340"/>
    </location>
</feature>
<dbReference type="SUPFAM" id="SSF53822">
    <property type="entry name" value="Periplasmic binding protein-like I"/>
    <property type="match status" value="1"/>
</dbReference>
<evidence type="ECO:0000256" key="3">
    <source>
        <dbReference type="SAM" id="SignalP"/>
    </source>
</evidence>
<name>A0A4R5DGM5_9ACTN</name>
<dbReference type="Pfam" id="PF13407">
    <property type="entry name" value="Peripla_BP_4"/>
    <property type="match status" value="1"/>
</dbReference>
<dbReference type="InterPro" id="IPR025997">
    <property type="entry name" value="SBP_2_dom"/>
</dbReference>
<evidence type="ECO:0000313" key="5">
    <source>
        <dbReference type="EMBL" id="TDE09865.1"/>
    </source>
</evidence>
<dbReference type="GO" id="GO:0042882">
    <property type="term" value="P:L-arabinose transmembrane transport"/>
    <property type="evidence" value="ECO:0007669"/>
    <property type="project" value="InterPro"/>
</dbReference>
<keyword evidence="3" id="KW-0732">Signal</keyword>
<dbReference type="EMBL" id="SMKZ01000016">
    <property type="protein sequence ID" value="TDE09865.1"/>
    <property type="molecule type" value="Genomic_DNA"/>
</dbReference>
<protein>
    <recommendedName>
        <fullName evidence="4">Periplasmic binding protein domain-containing protein</fullName>
    </recommendedName>
</protein>
<dbReference type="InParanoid" id="A0A4R5DGM5"/>
<sequence length="340" mass="35049">MTTRQALLVALAAGSVALTAACTSASEANGGDDATGEQVSADDLVLAYLPKRMDQGYFQSEAAGVEAKSAELGVETLILDARFDANTMSSQLDTAINQGAKGVILITVDQQMGPSLMTRAEQAGVTVLALDDPIEDASGQPVPFLGYDFEQIGADVGAQLATLATERGWPVADLRVAALTFDEVTSCTTRTDATKQALLDGLDGLQEQQILETNYAGANTDGALQAMQGLLTSNPGVQHWLVYSCNEEGVVGAVRALEAAGVDATSCGVGIGDGALAGIEMLKPEENAYCGNLFIDGEANGALAVQQLYDALVNGEELPAQTLSPGVVVTRENAAEVFGG</sequence>
<dbReference type="InterPro" id="IPR050555">
    <property type="entry name" value="Bact_Solute-Bind_Prot2"/>
</dbReference>
<reference evidence="5 6" key="1">
    <citation type="submission" date="2019-03" db="EMBL/GenBank/DDBJ databases">
        <title>Draft genome sequences of novel Actinobacteria.</title>
        <authorList>
            <person name="Sahin N."/>
            <person name="Ay H."/>
            <person name="Saygin H."/>
        </authorList>
    </citation>
    <scope>NUCLEOTIDE SEQUENCE [LARGE SCALE GENOMIC DNA]</scope>
    <source>
        <strain evidence="5 6">5K138</strain>
    </source>
</reference>
<feature type="domain" description="Periplasmic binding protein" evidence="4">
    <location>
        <begin position="47"/>
        <end position="316"/>
    </location>
</feature>
<dbReference type="InterPro" id="IPR028082">
    <property type="entry name" value="Peripla_BP_I"/>
</dbReference>